<protein>
    <submittedName>
        <fullName evidence="2">Uncharacterized protein</fullName>
    </submittedName>
</protein>
<accession>A0A9E7J9S7</accession>
<feature type="non-terminal residue" evidence="2">
    <location>
        <position position="1"/>
    </location>
</feature>
<evidence type="ECO:0000313" key="2">
    <source>
        <dbReference type="EMBL" id="URD73273.1"/>
    </source>
</evidence>
<evidence type="ECO:0000313" key="3">
    <source>
        <dbReference type="Proteomes" id="UP001055439"/>
    </source>
</evidence>
<feature type="region of interest" description="Disordered" evidence="1">
    <location>
        <begin position="59"/>
        <end position="86"/>
    </location>
</feature>
<gene>
    <name evidence="2" type="ORF">MUK42_37088</name>
</gene>
<reference evidence="2" key="1">
    <citation type="submission" date="2022-05" db="EMBL/GenBank/DDBJ databases">
        <title>The Musa troglodytarum L. genome provides insights into the mechanism of non-climacteric behaviour and enrichment of carotenoids.</title>
        <authorList>
            <person name="Wang J."/>
        </authorList>
    </citation>
    <scope>NUCLEOTIDE SEQUENCE</scope>
    <source>
        <tissue evidence="2">Leaf</tissue>
    </source>
</reference>
<name>A0A9E7J9S7_9LILI</name>
<dbReference type="Proteomes" id="UP001055439">
    <property type="component" value="Chromosome 1"/>
</dbReference>
<sequence>TIVHLKGREYEVERRNILVLDLECAQNAGNRRQRWRKNKREARTLACSSPSAVTQSPWLRQGLAPPQDPGLRSLLRPTAACPVSPR</sequence>
<dbReference type="AlphaFoldDB" id="A0A9E7J9S7"/>
<dbReference type="EMBL" id="CP097502">
    <property type="protein sequence ID" value="URD73273.1"/>
    <property type="molecule type" value="Genomic_DNA"/>
</dbReference>
<organism evidence="2 3">
    <name type="scientific">Musa troglodytarum</name>
    <name type="common">fe'i banana</name>
    <dbReference type="NCBI Taxonomy" id="320322"/>
    <lineage>
        <taxon>Eukaryota</taxon>
        <taxon>Viridiplantae</taxon>
        <taxon>Streptophyta</taxon>
        <taxon>Embryophyta</taxon>
        <taxon>Tracheophyta</taxon>
        <taxon>Spermatophyta</taxon>
        <taxon>Magnoliopsida</taxon>
        <taxon>Liliopsida</taxon>
        <taxon>Zingiberales</taxon>
        <taxon>Musaceae</taxon>
        <taxon>Musa</taxon>
    </lineage>
</organism>
<proteinExistence type="predicted"/>
<evidence type="ECO:0000256" key="1">
    <source>
        <dbReference type="SAM" id="MobiDB-lite"/>
    </source>
</evidence>
<keyword evidence="3" id="KW-1185">Reference proteome</keyword>